<evidence type="ECO:0000313" key="2">
    <source>
        <dbReference type="EMBL" id="KAK9815842.1"/>
    </source>
</evidence>
<name>A0AAW1Q4Q4_9CHLO</name>
<dbReference type="Proteomes" id="UP001489004">
    <property type="component" value="Unassembled WGS sequence"/>
</dbReference>
<proteinExistence type="predicted"/>
<feature type="transmembrane region" description="Helical" evidence="1">
    <location>
        <begin position="28"/>
        <end position="49"/>
    </location>
</feature>
<evidence type="ECO:0000313" key="3">
    <source>
        <dbReference type="Proteomes" id="UP001489004"/>
    </source>
</evidence>
<evidence type="ECO:0000256" key="1">
    <source>
        <dbReference type="SAM" id="Phobius"/>
    </source>
</evidence>
<keyword evidence="1" id="KW-1133">Transmembrane helix</keyword>
<keyword evidence="1" id="KW-0472">Membrane</keyword>
<organism evidence="2 3">
    <name type="scientific">[Myrmecia] bisecta</name>
    <dbReference type="NCBI Taxonomy" id="41462"/>
    <lineage>
        <taxon>Eukaryota</taxon>
        <taxon>Viridiplantae</taxon>
        <taxon>Chlorophyta</taxon>
        <taxon>core chlorophytes</taxon>
        <taxon>Trebouxiophyceae</taxon>
        <taxon>Trebouxiales</taxon>
        <taxon>Trebouxiaceae</taxon>
        <taxon>Myrmecia</taxon>
    </lineage>
</organism>
<sequence>MEEVDKASRLGGAESDILSKTAWIPHFALLPFVIGITIAADLFQFFTYIARGQRRKVQLDISNVEDRANWSRQKAAAKYSN</sequence>
<gene>
    <name evidence="2" type="ORF">WJX72_010614</name>
</gene>
<reference evidence="2 3" key="1">
    <citation type="journal article" date="2024" name="Nat. Commun.">
        <title>Phylogenomics reveals the evolutionary origins of lichenization in chlorophyte algae.</title>
        <authorList>
            <person name="Puginier C."/>
            <person name="Libourel C."/>
            <person name="Otte J."/>
            <person name="Skaloud P."/>
            <person name="Haon M."/>
            <person name="Grisel S."/>
            <person name="Petersen M."/>
            <person name="Berrin J.G."/>
            <person name="Delaux P.M."/>
            <person name="Dal Grande F."/>
            <person name="Keller J."/>
        </authorList>
    </citation>
    <scope>NUCLEOTIDE SEQUENCE [LARGE SCALE GENOMIC DNA]</scope>
    <source>
        <strain evidence="2 3">SAG 2043</strain>
    </source>
</reference>
<comment type="caution">
    <text evidence="2">The sequence shown here is derived from an EMBL/GenBank/DDBJ whole genome shotgun (WGS) entry which is preliminary data.</text>
</comment>
<accession>A0AAW1Q4Q4</accession>
<protein>
    <submittedName>
        <fullName evidence="2">Uncharacterized protein</fullName>
    </submittedName>
</protein>
<dbReference type="EMBL" id="JALJOR010000006">
    <property type="protein sequence ID" value="KAK9815842.1"/>
    <property type="molecule type" value="Genomic_DNA"/>
</dbReference>
<keyword evidence="1" id="KW-0812">Transmembrane</keyword>
<keyword evidence="3" id="KW-1185">Reference proteome</keyword>
<dbReference type="AlphaFoldDB" id="A0AAW1Q4Q4"/>